<dbReference type="Proteomes" id="UP000000600">
    <property type="component" value="Unassembled WGS sequence"/>
</dbReference>
<dbReference type="OMA" id="QRNRFHN"/>
<evidence type="ECO:0000256" key="1">
    <source>
        <dbReference type="ARBA" id="ARBA00022837"/>
    </source>
</evidence>
<dbReference type="OrthoDB" id="295775at2759"/>
<reference evidence="3 4" key="1">
    <citation type="journal article" date="2006" name="Nature">
        <title>Global trends of whole-genome duplications revealed by the ciliate Paramecium tetraurelia.</title>
        <authorList>
            <consortium name="Genoscope"/>
            <person name="Aury J.-M."/>
            <person name="Jaillon O."/>
            <person name="Duret L."/>
            <person name="Noel B."/>
            <person name="Jubin C."/>
            <person name="Porcel B.M."/>
            <person name="Segurens B."/>
            <person name="Daubin V."/>
            <person name="Anthouard V."/>
            <person name="Aiach N."/>
            <person name="Arnaiz O."/>
            <person name="Billaut A."/>
            <person name="Beisson J."/>
            <person name="Blanc I."/>
            <person name="Bouhouche K."/>
            <person name="Camara F."/>
            <person name="Duharcourt S."/>
            <person name="Guigo R."/>
            <person name="Gogendeau D."/>
            <person name="Katinka M."/>
            <person name="Keller A.-M."/>
            <person name="Kissmehl R."/>
            <person name="Klotz C."/>
            <person name="Koll F."/>
            <person name="Le Moue A."/>
            <person name="Lepere C."/>
            <person name="Malinsky S."/>
            <person name="Nowacki M."/>
            <person name="Nowak J.K."/>
            <person name="Plattner H."/>
            <person name="Poulain J."/>
            <person name="Ruiz F."/>
            <person name="Serrano V."/>
            <person name="Zagulski M."/>
            <person name="Dessen P."/>
            <person name="Betermier M."/>
            <person name="Weissenbach J."/>
            <person name="Scarpelli C."/>
            <person name="Schachter V."/>
            <person name="Sperling L."/>
            <person name="Meyer E."/>
            <person name="Cohen J."/>
            <person name="Wincker P."/>
        </authorList>
    </citation>
    <scope>NUCLEOTIDE SEQUENCE [LARGE SCALE GENOMIC DNA]</scope>
    <source>
        <strain evidence="3 4">Stock d4-2</strain>
    </source>
</reference>
<evidence type="ECO:0000313" key="4">
    <source>
        <dbReference type="Proteomes" id="UP000000600"/>
    </source>
</evidence>
<protein>
    <recommendedName>
        <fullName evidence="5">EF-hand domain-containing protein</fullName>
    </recommendedName>
</protein>
<evidence type="ECO:0000313" key="3">
    <source>
        <dbReference type="EMBL" id="CAK59225.1"/>
    </source>
</evidence>
<dbReference type="EMBL" id="CT868001">
    <property type="protein sequence ID" value="CAK59225.1"/>
    <property type="molecule type" value="Genomic_DNA"/>
</dbReference>
<dbReference type="InterPro" id="IPR011992">
    <property type="entry name" value="EF-hand-dom_pair"/>
</dbReference>
<evidence type="ECO:0008006" key="5">
    <source>
        <dbReference type="Google" id="ProtNLM"/>
    </source>
</evidence>
<organism evidence="3 4">
    <name type="scientific">Paramecium tetraurelia</name>
    <dbReference type="NCBI Taxonomy" id="5888"/>
    <lineage>
        <taxon>Eukaryota</taxon>
        <taxon>Sar</taxon>
        <taxon>Alveolata</taxon>
        <taxon>Ciliophora</taxon>
        <taxon>Intramacronucleata</taxon>
        <taxon>Oligohymenophorea</taxon>
        <taxon>Peniculida</taxon>
        <taxon>Parameciidae</taxon>
        <taxon>Paramecium</taxon>
    </lineage>
</organism>
<dbReference type="InterPro" id="IPR018247">
    <property type="entry name" value="EF_Hand_1_Ca_BS"/>
</dbReference>
<accession>A0BL08</accession>
<dbReference type="SUPFAM" id="SSF47473">
    <property type="entry name" value="EF-hand"/>
    <property type="match status" value="1"/>
</dbReference>
<evidence type="ECO:0000256" key="2">
    <source>
        <dbReference type="SAM" id="MobiDB-lite"/>
    </source>
</evidence>
<sequence>MKYHKVKWELVPIVDEASQHYLNQLNQRNRFHNFPANQWFKRRSDQVKPQYLYYPEERRLQMELKQIFMVNPLIKPLQTLDCNNEGVLTLAHLFMLFKHYGYEVSVNDLQTIYQFIDYNKDKALSLDEFKGLTENQEALSAFRMMMLKIQKTLQYSEKYVPLSVGAMLSHISYLVQREKQLKMILSEQSISVKFQAFRQLIQETEKKTIADEAYTLFLKAQAEFQRKLKRQNSVDLTIKVRKSFSTINGLQPLLFRNMLMKDASELQDLAKMVQIQSKINQDTFQTVTESLEESSLSNIESNDIELVVKKAQQNGRLQASQEIKQLLTHRELPKITSQHRKQLSVATEDLPKIQFNFKKCHSTNNKSLLERQLKLQKIIPAEELSQFNFLSSSRSNKNQSTTQDQTSSENQGCWSNSILSMKLPTLQ</sequence>
<dbReference type="RefSeq" id="XP_001426623.1">
    <property type="nucleotide sequence ID" value="XM_001426586.1"/>
</dbReference>
<gene>
    <name evidence="3" type="ORF">GSPATT00029856001</name>
</gene>
<keyword evidence="4" id="KW-1185">Reference proteome</keyword>
<feature type="region of interest" description="Disordered" evidence="2">
    <location>
        <begin position="390"/>
        <end position="412"/>
    </location>
</feature>
<dbReference type="HOGENOM" id="CLU_664734_0_0_1"/>
<dbReference type="AlphaFoldDB" id="A0BL08"/>
<name>A0BL08_PARTE</name>
<dbReference type="PROSITE" id="PS00018">
    <property type="entry name" value="EF_HAND_1"/>
    <property type="match status" value="1"/>
</dbReference>
<dbReference type="GeneID" id="5012407"/>
<keyword evidence="1" id="KW-0106">Calcium</keyword>
<dbReference type="Gene3D" id="1.10.238.10">
    <property type="entry name" value="EF-hand"/>
    <property type="match status" value="1"/>
</dbReference>
<proteinExistence type="predicted"/>
<dbReference type="KEGG" id="ptm:GSPATT00029856001"/>
<dbReference type="InParanoid" id="A0BL08"/>